<dbReference type="EMBL" id="JACHEJ010000008">
    <property type="protein sequence ID" value="MBB6181254.1"/>
    <property type="molecule type" value="Genomic_DNA"/>
</dbReference>
<comment type="caution">
    <text evidence="1">The sequence shown here is derived from an EMBL/GenBank/DDBJ whole genome shotgun (WGS) entry which is preliminary data.</text>
</comment>
<protein>
    <submittedName>
        <fullName evidence="1">Uncharacterized protein</fullName>
    </submittedName>
</protein>
<reference evidence="1 2" key="1">
    <citation type="submission" date="2020-08" db="EMBL/GenBank/DDBJ databases">
        <title>Genomic Encyclopedia of Type Strains, Phase IV (KMG-IV): sequencing the most valuable type-strain genomes for metagenomic binning, comparative biology and taxonomic classification.</title>
        <authorList>
            <person name="Goeker M."/>
        </authorList>
    </citation>
    <scope>NUCLEOTIDE SEQUENCE [LARGE SCALE GENOMIC DNA]</scope>
    <source>
        <strain evidence="1 2">DSM 102134</strain>
    </source>
</reference>
<dbReference type="AlphaFoldDB" id="A0A7W9YZG0"/>
<sequence length="61" mass="7070">MALIQHVFKRGSVYWWRRRLPIGTGRCAWVRVELSLQTKELELARLVASEVTLASHRLLPA</sequence>
<name>A0A7W9YZG0_9HYPH</name>
<organism evidence="1 2">
    <name type="scientific">Pseudorhizobium flavum</name>
    <dbReference type="NCBI Taxonomy" id="1335061"/>
    <lineage>
        <taxon>Bacteria</taxon>
        <taxon>Pseudomonadati</taxon>
        <taxon>Pseudomonadota</taxon>
        <taxon>Alphaproteobacteria</taxon>
        <taxon>Hyphomicrobiales</taxon>
        <taxon>Rhizobiaceae</taxon>
        <taxon>Rhizobium/Agrobacterium group</taxon>
        <taxon>Pseudorhizobium</taxon>
    </lineage>
</organism>
<evidence type="ECO:0000313" key="2">
    <source>
        <dbReference type="Proteomes" id="UP000535501"/>
    </source>
</evidence>
<keyword evidence="2" id="KW-1185">Reference proteome</keyword>
<evidence type="ECO:0000313" key="1">
    <source>
        <dbReference type="EMBL" id="MBB6181254.1"/>
    </source>
</evidence>
<accession>A0A7W9YZG0</accession>
<proteinExistence type="predicted"/>
<dbReference type="RefSeq" id="WP_077548019.1">
    <property type="nucleotide sequence ID" value="NZ_CANLQM010000018.1"/>
</dbReference>
<gene>
    <name evidence="1" type="ORF">HNQ75_003239</name>
</gene>
<dbReference type="Proteomes" id="UP000535501">
    <property type="component" value="Unassembled WGS sequence"/>
</dbReference>